<protein>
    <recommendedName>
        <fullName evidence="10">dITP/XTP pyrophosphatase</fullName>
        <ecNumber evidence="10">3.6.1.66</ecNumber>
    </recommendedName>
    <alternativeName>
        <fullName evidence="10">Non-canonical purine NTP pyrophosphatase</fullName>
    </alternativeName>
    <alternativeName>
        <fullName evidence="10">Non-standard purine NTP pyrophosphatase</fullName>
    </alternativeName>
    <alternativeName>
        <fullName evidence="10">Nucleoside-triphosphate diphosphatase</fullName>
    </alternativeName>
    <alternativeName>
        <fullName evidence="10">Nucleoside-triphosphate pyrophosphatase</fullName>
        <shortName evidence="10">NTPase</shortName>
    </alternativeName>
</protein>
<evidence type="ECO:0000256" key="1">
    <source>
        <dbReference type="ARBA" id="ARBA00008023"/>
    </source>
</evidence>
<evidence type="ECO:0000256" key="2">
    <source>
        <dbReference type="ARBA" id="ARBA00011738"/>
    </source>
</evidence>
<evidence type="ECO:0000256" key="6">
    <source>
        <dbReference type="ARBA" id="ARBA00022842"/>
    </source>
</evidence>
<accession>A0A2W7C5I2</accession>
<dbReference type="FunFam" id="3.90.950.10:FF:000001">
    <property type="entry name" value="dITP/XTP pyrophosphatase"/>
    <property type="match status" value="1"/>
</dbReference>
<feature type="binding site" evidence="10">
    <location>
        <position position="191"/>
    </location>
    <ligand>
        <name>substrate</name>
    </ligand>
</feature>
<comment type="catalytic activity">
    <reaction evidence="10">
        <text>ITP + H2O = IMP + diphosphate + H(+)</text>
        <dbReference type="Rhea" id="RHEA:29399"/>
        <dbReference type="ChEBI" id="CHEBI:15377"/>
        <dbReference type="ChEBI" id="CHEBI:15378"/>
        <dbReference type="ChEBI" id="CHEBI:33019"/>
        <dbReference type="ChEBI" id="CHEBI:58053"/>
        <dbReference type="ChEBI" id="CHEBI:61402"/>
        <dbReference type="EC" id="3.6.1.66"/>
    </reaction>
</comment>
<dbReference type="HAMAP" id="MF_01405">
    <property type="entry name" value="Non_canon_purine_NTPase"/>
    <property type="match status" value="1"/>
</dbReference>
<evidence type="ECO:0000256" key="9">
    <source>
        <dbReference type="ARBA" id="ARBA00052017"/>
    </source>
</evidence>
<keyword evidence="4 10" id="KW-0547">Nucleotide-binding</keyword>
<keyword evidence="6 10" id="KW-0460">Magnesium</keyword>
<evidence type="ECO:0000313" key="13">
    <source>
        <dbReference type="Proteomes" id="UP000248616"/>
    </source>
</evidence>
<dbReference type="RefSeq" id="WP_111545476.1">
    <property type="nucleotide sequence ID" value="NZ_MZXV01000032.1"/>
</dbReference>
<comment type="cofactor">
    <cofactor evidence="10">
        <name>Mg(2+)</name>
        <dbReference type="ChEBI" id="CHEBI:18420"/>
    </cofactor>
    <text evidence="10">Binds 1 Mg(2+) ion per subunit.</text>
</comment>
<dbReference type="GO" id="GO:0046872">
    <property type="term" value="F:metal ion binding"/>
    <property type="evidence" value="ECO:0007669"/>
    <property type="project" value="UniProtKB-KW"/>
</dbReference>
<feature type="binding site" evidence="10">
    <location>
        <position position="80"/>
    </location>
    <ligand>
        <name>substrate</name>
    </ligand>
</feature>
<dbReference type="AlphaFoldDB" id="A0A2W7C5I2"/>
<evidence type="ECO:0000256" key="8">
    <source>
        <dbReference type="ARBA" id="ARBA00051875"/>
    </source>
</evidence>
<comment type="catalytic activity">
    <reaction evidence="8 10">
        <text>dITP + H2O = dIMP + diphosphate + H(+)</text>
        <dbReference type="Rhea" id="RHEA:28342"/>
        <dbReference type="ChEBI" id="CHEBI:15377"/>
        <dbReference type="ChEBI" id="CHEBI:15378"/>
        <dbReference type="ChEBI" id="CHEBI:33019"/>
        <dbReference type="ChEBI" id="CHEBI:61194"/>
        <dbReference type="ChEBI" id="CHEBI:61382"/>
        <dbReference type="EC" id="3.6.1.66"/>
    </reaction>
</comment>
<feature type="binding site" evidence="10">
    <location>
        <begin position="168"/>
        <end position="171"/>
    </location>
    <ligand>
        <name>substrate</name>
    </ligand>
</feature>
<keyword evidence="3 10" id="KW-0479">Metal-binding</keyword>
<comment type="caution">
    <text evidence="12">The sequence shown here is derived from an EMBL/GenBank/DDBJ whole genome shotgun (WGS) entry which is preliminary data.</text>
</comment>
<evidence type="ECO:0000256" key="5">
    <source>
        <dbReference type="ARBA" id="ARBA00022801"/>
    </source>
</evidence>
<dbReference type="GO" id="GO:0036220">
    <property type="term" value="F:ITP diphosphatase activity"/>
    <property type="evidence" value="ECO:0007669"/>
    <property type="project" value="UniProtKB-UniRule"/>
</dbReference>
<comment type="function">
    <text evidence="10">Pyrophosphatase that catalyzes the hydrolysis of nucleoside triphosphates to their monophosphate derivatives, with a high preference for the non-canonical purine nucleotides XTP (xanthosine triphosphate), dITP (deoxyinosine triphosphate) and ITP. Seems to function as a house-cleaning enzyme that removes non-canonical purine nucleotides from the nucleotide pool, thus preventing their incorporation into DNA/RNA and avoiding chromosomal lesions.</text>
</comment>
<comment type="catalytic activity">
    <reaction evidence="9 10">
        <text>XTP + H2O = XMP + diphosphate + H(+)</text>
        <dbReference type="Rhea" id="RHEA:28610"/>
        <dbReference type="ChEBI" id="CHEBI:15377"/>
        <dbReference type="ChEBI" id="CHEBI:15378"/>
        <dbReference type="ChEBI" id="CHEBI:33019"/>
        <dbReference type="ChEBI" id="CHEBI:57464"/>
        <dbReference type="ChEBI" id="CHEBI:61314"/>
        <dbReference type="EC" id="3.6.1.66"/>
    </reaction>
</comment>
<keyword evidence="7 10" id="KW-0546">Nucleotide metabolism</keyword>
<dbReference type="GO" id="GO:0009146">
    <property type="term" value="P:purine nucleoside triphosphate catabolic process"/>
    <property type="evidence" value="ECO:0007669"/>
    <property type="project" value="UniProtKB-UniRule"/>
</dbReference>
<evidence type="ECO:0000256" key="3">
    <source>
        <dbReference type="ARBA" id="ARBA00022723"/>
    </source>
</evidence>
<proteinExistence type="inferred from homology"/>
<dbReference type="EMBL" id="MZXV01000032">
    <property type="protein sequence ID" value="PZV38137.1"/>
    <property type="molecule type" value="Genomic_DNA"/>
</dbReference>
<dbReference type="EC" id="3.6.1.66" evidence="10"/>
<dbReference type="PANTHER" id="PTHR11067">
    <property type="entry name" value="INOSINE TRIPHOSPHATE PYROPHOSPHATASE/HAM1 PROTEIN"/>
    <property type="match status" value="1"/>
</dbReference>
<evidence type="ECO:0000313" key="12">
    <source>
        <dbReference type="EMBL" id="PZV38137.1"/>
    </source>
</evidence>
<dbReference type="GO" id="GO:0009117">
    <property type="term" value="P:nucleotide metabolic process"/>
    <property type="evidence" value="ECO:0007669"/>
    <property type="project" value="UniProtKB-KW"/>
</dbReference>
<dbReference type="GO" id="GO:0005829">
    <property type="term" value="C:cytosol"/>
    <property type="evidence" value="ECO:0007669"/>
    <property type="project" value="TreeGrafter"/>
</dbReference>
<evidence type="ECO:0000256" key="7">
    <source>
        <dbReference type="ARBA" id="ARBA00023080"/>
    </source>
</evidence>
<dbReference type="NCBIfam" id="TIGR00042">
    <property type="entry name" value="RdgB/HAM1 family non-canonical purine NTP pyrophosphatase"/>
    <property type="match status" value="1"/>
</dbReference>
<comment type="subunit">
    <text evidence="2 10">Homodimer.</text>
</comment>
<dbReference type="PANTHER" id="PTHR11067:SF9">
    <property type="entry name" value="INOSINE TRIPHOSPHATE PYROPHOSPHATASE"/>
    <property type="match status" value="1"/>
</dbReference>
<dbReference type="SUPFAM" id="SSF52972">
    <property type="entry name" value="ITPase-like"/>
    <property type="match status" value="1"/>
</dbReference>
<dbReference type="GO" id="GO:0000166">
    <property type="term" value="F:nucleotide binding"/>
    <property type="evidence" value="ECO:0007669"/>
    <property type="project" value="UniProtKB-KW"/>
</dbReference>
<comment type="similarity">
    <text evidence="1 10 11">Belongs to the HAM1 NTPase family.</text>
</comment>
<dbReference type="CDD" id="cd00515">
    <property type="entry name" value="HAM1"/>
    <property type="match status" value="1"/>
</dbReference>
<keyword evidence="13" id="KW-1185">Reference proteome</keyword>
<evidence type="ECO:0000256" key="4">
    <source>
        <dbReference type="ARBA" id="ARBA00022741"/>
    </source>
</evidence>
<organism evidence="12 13">
    <name type="scientific">Mesorhizobium kowhaii</name>
    <dbReference type="NCBI Taxonomy" id="1300272"/>
    <lineage>
        <taxon>Bacteria</taxon>
        <taxon>Pseudomonadati</taxon>
        <taxon>Pseudomonadota</taxon>
        <taxon>Alphaproteobacteria</taxon>
        <taxon>Hyphomicrobiales</taxon>
        <taxon>Phyllobacteriaceae</taxon>
        <taxon>Mesorhizobium</taxon>
    </lineage>
</organism>
<reference evidence="13" key="1">
    <citation type="submission" date="2017-03" db="EMBL/GenBank/DDBJ databases">
        <authorList>
            <person name="Safronova V.I."/>
            <person name="Sazanova A.L."/>
            <person name="Chirak E.R."/>
        </authorList>
    </citation>
    <scope>NUCLEOTIDE SEQUENCE [LARGE SCALE GENOMIC DNA]</scope>
    <source>
        <strain evidence="13">Ach-343</strain>
    </source>
</reference>
<dbReference type="OrthoDB" id="9807456at2"/>
<feature type="active site" description="Proton acceptor" evidence="10">
    <location>
        <position position="79"/>
    </location>
</feature>
<feature type="binding site" evidence="10">
    <location>
        <position position="50"/>
    </location>
    <ligand>
        <name>Mg(2+)</name>
        <dbReference type="ChEBI" id="CHEBI:18420"/>
    </ligand>
</feature>
<dbReference type="Proteomes" id="UP000248616">
    <property type="component" value="Unassembled WGS sequence"/>
</dbReference>
<dbReference type="InterPro" id="IPR029001">
    <property type="entry name" value="ITPase-like_fam"/>
</dbReference>
<feature type="binding site" evidence="10">
    <location>
        <begin position="204"/>
        <end position="205"/>
    </location>
    <ligand>
        <name>substrate</name>
    </ligand>
</feature>
<dbReference type="GO" id="GO:0035870">
    <property type="term" value="F:dITP diphosphatase activity"/>
    <property type="evidence" value="ECO:0007669"/>
    <property type="project" value="UniProtKB-UniRule"/>
</dbReference>
<dbReference type="GO" id="GO:0017111">
    <property type="term" value="F:ribonucleoside triphosphate phosphatase activity"/>
    <property type="evidence" value="ECO:0007669"/>
    <property type="project" value="InterPro"/>
</dbReference>
<feature type="binding site" evidence="10">
    <location>
        <position position="79"/>
    </location>
    <ligand>
        <name>Mg(2+)</name>
        <dbReference type="ChEBI" id="CHEBI:18420"/>
    </ligand>
</feature>
<sequence>MHSPTVHTLDGKKIVVASHNAGKLREFADLMGPFGFEAKSAKDYGLQEPDETGTTFEENAYIKALAAAQATGLPALSDDSGLCVDALDGAPGVYTANWAETPDGSRDFAMAMQRTEVALQEVGAALPEQRKGRFVAVICLAFPDGDAEYYRGEAEGTLVWPPRGELGFGYDPVFLPDGFDKTFGEMSAEEKHGWKPGQPTALSHRARAFQKFAQARLNLTRLGSA</sequence>
<evidence type="ECO:0000256" key="11">
    <source>
        <dbReference type="RuleBase" id="RU003781"/>
    </source>
</evidence>
<dbReference type="GO" id="GO:0036222">
    <property type="term" value="F:XTP diphosphatase activity"/>
    <property type="evidence" value="ECO:0007669"/>
    <property type="project" value="UniProtKB-UniRule"/>
</dbReference>
<dbReference type="InterPro" id="IPR002637">
    <property type="entry name" value="RdgB/HAM1"/>
</dbReference>
<evidence type="ECO:0000256" key="10">
    <source>
        <dbReference type="HAMAP-Rule" id="MF_01405"/>
    </source>
</evidence>
<dbReference type="Pfam" id="PF01725">
    <property type="entry name" value="Ham1p_like"/>
    <property type="match status" value="1"/>
</dbReference>
<feature type="binding site" evidence="10">
    <location>
        <begin position="18"/>
        <end position="23"/>
    </location>
    <ligand>
        <name>substrate</name>
    </ligand>
</feature>
<name>A0A2W7C5I2_9HYPH</name>
<keyword evidence="5 10" id="KW-0378">Hydrolase</keyword>
<dbReference type="Gene3D" id="3.90.950.10">
    <property type="match status" value="1"/>
</dbReference>
<gene>
    <name evidence="12" type="ORF">B5V02_17485</name>
</gene>
<dbReference type="InterPro" id="IPR020922">
    <property type="entry name" value="dITP/XTP_pyrophosphatase"/>
</dbReference>